<evidence type="ECO:0000313" key="2">
    <source>
        <dbReference type="Proteomes" id="UP001056120"/>
    </source>
</evidence>
<sequence>MLLPFGEENILSYFELKQIATRMVIQYGWGPVDSPVVYHRGRAIYSIETLMMGFKVKVKPIQDMWS</sequence>
<reference evidence="2" key="1">
    <citation type="journal article" date="2022" name="Mol. Ecol. Resour.">
        <title>The genomes of chicory, endive, great burdock and yacon provide insights into Asteraceae palaeo-polyploidization history and plant inulin production.</title>
        <authorList>
            <person name="Fan W."/>
            <person name="Wang S."/>
            <person name="Wang H."/>
            <person name="Wang A."/>
            <person name="Jiang F."/>
            <person name="Liu H."/>
            <person name="Zhao H."/>
            <person name="Xu D."/>
            <person name="Zhang Y."/>
        </authorList>
    </citation>
    <scope>NUCLEOTIDE SEQUENCE [LARGE SCALE GENOMIC DNA]</scope>
    <source>
        <strain evidence="2">cv. Yunnan</strain>
    </source>
</reference>
<dbReference type="Proteomes" id="UP001056120">
    <property type="component" value="Linkage Group LG01"/>
</dbReference>
<name>A0ACB9K5I4_9ASTR</name>
<organism evidence="1 2">
    <name type="scientific">Smallanthus sonchifolius</name>
    <dbReference type="NCBI Taxonomy" id="185202"/>
    <lineage>
        <taxon>Eukaryota</taxon>
        <taxon>Viridiplantae</taxon>
        <taxon>Streptophyta</taxon>
        <taxon>Embryophyta</taxon>
        <taxon>Tracheophyta</taxon>
        <taxon>Spermatophyta</taxon>
        <taxon>Magnoliopsida</taxon>
        <taxon>eudicotyledons</taxon>
        <taxon>Gunneridae</taxon>
        <taxon>Pentapetalae</taxon>
        <taxon>asterids</taxon>
        <taxon>campanulids</taxon>
        <taxon>Asterales</taxon>
        <taxon>Asteraceae</taxon>
        <taxon>Asteroideae</taxon>
        <taxon>Heliantheae alliance</taxon>
        <taxon>Millerieae</taxon>
        <taxon>Smallanthus</taxon>
    </lineage>
</organism>
<dbReference type="EMBL" id="CM042018">
    <property type="protein sequence ID" value="KAI3827470.1"/>
    <property type="molecule type" value="Genomic_DNA"/>
</dbReference>
<reference evidence="1 2" key="2">
    <citation type="journal article" date="2022" name="Mol. Ecol. Resour.">
        <title>The genomes of chicory, endive, great burdock and yacon provide insights into Asteraceae paleo-polyploidization history and plant inulin production.</title>
        <authorList>
            <person name="Fan W."/>
            <person name="Wang S."/>
            <person name="Wang H."/>
            <person name="Wang A."/>
            <person name="Jiang F."/>
            <person name="Liu H."/>
            <person name="Zhao H."/>
            <person name="Xu D."/>
            <person name="Zhang Y."/>
        </authorList>
    </citation>
    <scope>NUCLEOTIDE SEQUENCE [LARGE SCALE GENOMIC DNA]</scope>
    <source>
        <strain evidence="2">cv. Yunnan</strain>
        <tissue evidence="1">Leaves</tissue>
    </source>
</reference>
<keyword evidence="2" id="KW-1185">Reference proteome</keyword>
<evidence type="ECO:0000313" key="1">
    <source>
        <dbReference type="EMBL" id="KAI3827470.1"/>
    </source>
</evidence>
<accession>A0ACB9K5I4</accession>
<gene>
    <name evidence="1" type="ORF">L1987_01546</name>
</gene>
<proteinExistence type="predicted"/>
<protein>
    <submittedName>
        <fullName evidence="1">Uncharacterized protein</fullName>
    </submittedName>
</protein>
<comment type="caution">
    <text evidence="1">The sequence shown here is derived from an EMBL/GenBank/DDBJ whole genome shotgun (WGS) entry which is preliminary data.</text>
</comment>